<evidence type="ECO:0000313" key="4">
    <source>
        <dbReference type="EMBL" id="WPX97870.1"/>
    </source>
</evidence>
<keyword evidence="1" id="KW-0489">Methyltransferase</keyword>
<dbReference type="CDD" id="cd18103">
    <property type="entry name" value="SpoU-like_RlmB"/>
    <property type="match status" value="1"/>
</dbReference>
<dbReference type="Pfam" id="PF00588">
    <property type="entry name" value="SpoU_methylase"/>
    <property type="match status" value="1"/>
</dbReference>
<dbReference type="PANTHER" id="PTHR46429:SF1">
    <property type="entry name" value="23S RRNA (GUANOSINE-2'-O-)-METHYLTRANSFERASE RLMB"/>
    <property type="match status" value="1"/>
</dbReference>
<dbReference type="Proteomes" id="UP001325140">
    <property type="component" value="Chromosome"/>
</dbReference>
<name>A0ABZ0UP10_9RICK</name>
<dbReference type="SUPFAM" id="SSF75217">
    <property type="entry name" value="alpha/beta knot"/>
    <property type="match status" value="1"/>
</dbReference>
<dbReference type="InterPro" id="IPR029026">
    <property type="entry name" value="tRNA_m1G_MTases_N"/>
</dbReference>
<dbReference type="SUPFAM" id="SSF55315">
    <property type="entry name" value="L30e-like"/>
    <property type="match status" value="1"/>
</dbReference>
<reference evidence="4" key="1">
    <citation type="submission" date="2022-10" db="EMBL/GenBank/DDBJ databases">
        <title>Host association and intracellularity evolved multiple times independently in the Rickettsiales.</title>
        <authorList>
            <person name="Castelli M."/>
            <person name="Nardi T."/>
            <person name="Gammuto L."/>
            <person name="Bellinzona G."/>
            <person name="Sabaneyeva E."/>
            <person name="Potekhin A."/>
            <person name="Serra V."/>
            <person name="Petroni G."/>
            <person name="Sassera D."/>
        </authorList>
    </citation>
    <scope>NUCLEOTIDE SEQUENCE [LARGE SCALE GENOMIC DNA]</scope>
    <source>
        <strain evidence="4">US_Bl 11III1</strain>
    </source>
</reference>
<dbReference type="InterPro" id="IPR004441">
    <property type="entry name" value="rRNA_MeTrfase_TrmH"/>
</dbReference>
<sequence>MMKKKGKHNAYWIYGKHSVVAAMHNPAREKKMLVMTKYATRFLHETSTTFNNIPHTIVETVQEFRFVTGMRGDVVHQGIALRSVPLKQMCLEEFLEMKSKNNKAFSVILLDKVTDPYNIGAIIRSCAAFGVSAVITTRIDSPDEMPIILKVSCGGFEKVSYIKVSNLVQAINTLKMFGFIVVGLSSNGEKEIDAIYRDIATIGMMDNVALVFGNEEVGMRVSTEKSCNFIAKIGMNEELNMPSINVSNAGAIVLYTSWLYRQKHAINVLECREETYCK</sequence>
<feature type="domain" description="tRNA/rRNA methyltransferase SpoU type" evidence="3">
    <location>
        <begin position="107"/>
        <end position="255"/>
    </location>
</feature>
<dbReference type="EMBL" id="CP110343">
    <property type="protein sequence ID" value="WPX97870.1"/>
    <property type="molecule type" value="Genomic_DNA"/>
</dbReference>
<organism evidence="4 5">
    <name type="scientific">Candidatus Fokinia crypta</name>
    <dbReference type="NCBI Taxonomy" id="1920990"/>
    <lineage>
        <taxon>Bacteria</taxon>
        <taxon>Pseudomonadati</taxon>
        <taxon>Pseudomonadota</taxon>
        <taxon>Alphaproteobacteria</taxon>
        <taxon>Rickettsiales</taxon>
        <taxon>Candidatus Midichloriaceae</taxon>
        <taxon>Candidatus Fokinia</taxon>
    </lineage>
</organism>
<evidence type="ECO:0000256" key="2">
    <source>
        <dbReference type="ARBA" id="ARBA00022679"/>
    </source>
</evidence>
<proteinExistence type="predicted"/>
<keyword evidence="2" id="KW-0808">Transferase</keyword>
<evidence type="ECO:0000256" key="1">
    <source>
        <dbReference type="ARBA" id="ARBA00022603"/>
    </source>
</evidence>
<evidence type="ECO:0000259" key="3">
    <source>
        <dbReference type="Pfam" id="PF00588"/>
    </source>
</evidence>
<evidence type="ECO:0000313" key="5">
    <source>
        <dbReference type="Proteomes" id="UP001325140"/>
    </source>
</evidence>
<keyword evidence="5" id="KW-1185">Reference proteome</keyword>
<dbReference type="InterPro" id="IPR029064">
    <property type="entry name" value="Ribosomal_eL30-like_sf"/>
</dbReference>
<dbReference type="InterPro" id="IPR029028">
    <property type="entry name" value="Alpha/beta_knot_MTases"/>
</dbReference>
<gene>
    <name evidence="4" type="ORF">Fokcrypt_00393</name>
</gene>
<dbReference type="RefSeq" id="WP_323721852.1">
    <property type="nucleotide sequence ID" value="NZ_CP110343.1"/>
</dbReference>
<dbReference type="PANTHER" id="PTHR46429">
    <property type="entry name" value="23S RRNA (GUANOSINE-2'-O-)-METHYLTRANSFERASE RLMB"/>
    <property type="match status" value="1"/>
</dbReference>
<protein>
    <submittedName>
        <fullName evidence="4">23S rRNA (Guanosine-2'-O-)-methyltransferase RlmB</fullName>
    </submittedName>
</protein>
<dbReference type="InterPro" id="IPR001537">
    <property type="entry name" value="SpoU_MeTrfase"/>
</dbReference>
<accession>A0ABZ0UP10</accession>
<dbReference type="Gene3D" id="3.40.1280.10">
    <property type="match status" value="1"/>
</dbReference>